<gene>
    <name evidence="1" type="ORF">ACFPFM_19320</name>
</gene>
<name>A0ABV9XZR2_9PSEU</name>
<dbReference type="Proteomes" id="UP001595833">
    <property type="component" value="Unassembled WGS sequence"/>
</dbReference>
<organism evidence="1 2">
    <name type="scientific">Saccharothrix xinjiangensis</name>
    <dbReference type="NCBI Taxonomy" id="204798"/>
    <lineage>
        <taxon>Bacteria</taxon>
        <taxon>Bacillati</taxon>
        <taxon>Actinomycetota</taxon>
        <taxon>Actinomycetes</taxon>
        <taxon>Pseudonocardiales</taxon>
        <taxon>Pseudonocardiaceae</taxon>
        <taxon>Saccharothrix</taxon>
    </lineage>
</organism>
<protein>
    <recommendedName>
        <fullName evidence="3">Transposase</fullName>
    </recommendedName>
</protein>
<comment type="caution">
    <text evidence="1">The sequence shown here is derived from an EMBL/GenBank/DDBJ whole genome shotgun (WGS) entry which is preliminary data.</text>
</comment>
<reference evidence="2" key="1">
    <citation type="journal article" date="2019" name="Int. J. Syst. Evol. Microbiol.">
        <title>The Global Catalogue of Microorganisms (GCM) 10K type strain sequencing project: providing services to taxonomists for standard genome sequencing and annotation.</title>
        <authorList>
            <consortium name="The Broad Institute Genomics Platform"/>
            <consortium name="The Broad Institute Genome Sequencing Center for Infectious Disease"/>
            <person name="Wu L."/>
            <person name="Ma J."/>
        </authorList>
    </citation>
    <scope>NUCLEOTIDE SEQUENCE [LARGE SCALE GENOMIC DNA]</scope>
    <source>
        <strain evidence="2">KCTC 12848</strain>
    </source>
</reference>
<keyword evidence="2" id="KW-1185">Reference proteome</keyword>
<dbReference type="RefSeq" id="WP_344040802.1">
    <property type="nucleotide sequence ID" value="NZ_JBHSJB010000017.1"/>
</dbReference>
<proteinExistence type="predicted"/>
<evidence type="ECO:0000313" key="2">
    <source>
        <dbReference type="Proteomes" id="UP001595833"/>
    </source>
</evidence>
<sequence length="69" mass="7797">MTDAELITLPVIQALLGFTNEAWFLSHAHVRVGHLFRYLPGQFGYNKRLRKASVLVKAVTRMLAVDTTL</sequence>
<accession>A0ABV9XZR2</accession>
<dbReference type="EMBL" id="JBHSJB010000017">
    <property type="protein sequence ID" value="MFC5055898.1"/>
    <property type="molecule type" value="Genomic_DNA"/>
</dbReference>
<evidence type="ECO:0008006" key="3">
    <source>
        <dbReference type="Google" id="ProtNLM"/>
    </source>
</evidence>
<evidence type="ECO:0000313" key="1">
    <source>
        <dbReference type="EMBL" id="MFC5055898.1"/>
    </source>
</evidence>